<reference evidence="2 3" key="1">
    <citation type="submission" date="2009-11" db="EMBL/GenBank/DDBJ databases">
        <title>Annotation of Allomyces macrogynus ATCC 38327.</title>
        <authorList>
            <consortium name="The Broad Institute Genome Sequencing Platform"/>
            <person name="Russ C."/>
            <person name="Cuomo C."/>
            <person name="Burger G."/>
            <person name="Gray M.W."/>
            <person name="Holland P.W.H."/>
            <person name="King N."/>
            <person name="Lang F.B.F."/>
            <person name="Roger A.J."/>
            <person name="Ruiz-Trillo I."/>
            <person name="Young S.K."/>
            <person name="Zeng Q."/>
            <person name="Gargeya S."/>
            <person name="Fitzgerald M."/>
            <person name="Haas B."/>
            <person name="Abouelleil A."/>
            <person name="Alvarado L."/>
            <person name="Arachchi H.M."/>
            <person name="Berlin A."/>
            <person name="Chapman S.B."/>
            <person name="Gearin G."/>
            <person name="Goldberg J."/>
            <person name="Griggs A."/>
            <person name="Gujja S."/>
            <person name="Hansen M."/>
            <person name="Heiman D."/>
            <person name="Howarth C."/>
            <person name="Larimer J."/>
            <person name="Lui A."/>
            <person name="MacDonald P.J.P."/>
            <person name="McCowen C."/>
            <person name="Montmayeur A."/>
            <person name="Murphy C."/>
            <person name="Neiman D."/>
            <person name="Pearson M."/>
            <person name="Priest M."/>
            <person name="Roberts A."/>
            <person name="Saif S."/>
            <person name="Shea T."/>
            <person name="Sisk P."/>
            <person name="Stolte C."/>
            <person name="Sykes S."/>
            <person name="Wortman J."/>
            <person name="Nusbaum C."/>
            <person name="Birren B."/>
        </authorList>
    </citation>
    <scope>NUCLEOTIDE SEQUENCE [LARGE SCALE GENOMIC DNA]</scope>
    <source>
        <strain evidence="2 3">ATCC 38327</strain>
    </source>
</reference>
<dbReference type="AlphaFoldDB" id="A0A0L0T9R6"/>
<dbReference type="VEuPathDB" id="FungiDB:AMAG_15558"/>
<evidence type="ECO:0000313" key="2">
    <source>
        <dbReference type="EMBL" id="KNE71319.1"/>
    </source>
</evidence>
<keyword evidence="1" id="KW-0732">Signal</keyword>
<name>A0A0L0T9R6_ALLM3</name>
<dbReference type="EMBL" id="GG745371">
    <property type="protein sequence ID" value="KNE71319.1"/>
    <property type="molecule type" value="Genomic_DNA"/>
</dbReference>
<reference evidence="3" key="2">
    <citation type="submission" date="2009-11" db="EMBL/GenBank/DDBJ databases">
        <title>The Genome Sequence of Allomyces macrogynus strain ATCC 38327.</title>
        <authorList>
            <consortium name="The Broad Institute Genome Sequencing Platform"/>
            <person name="Russ C."/>
            <person name="Cuomo C."/>
            <person name="Shea T."/>
            <person name="Young S.K."/>
            <person name="Zeng Q."/>
            <person name="Koehrsen M."/>
            <person name="Haas B."/>
            <person name="Borodovsky M."/>
            <person name="Guigo R."/>
            <person name="Alvarado L."/>
            <person name="Berlin A."/>
            <person name="Borenstein D."/>
            <person name="Chen Z."/>
            <person name="Engels R."/>
            <person name="Freedman E."/>
            <person name="Gellesch M."/>
            <person name="Goldberg J."/>
            <person name="Griggs A."/>
            <person name="Gujja S."/>
            <person name="Heiman D."/>
            <person name="Hepburn T."/>
            <person name="Howarth C."/>
            <person name="Jen D."/>
            <person name="Larson L."/>
            <person name="Lewis B."/>
            <person name="Mehta T."/>
            <person name="Park D."/>
            <person name="Pearson M."/>
            <person name="Roberts A."/>
            <person name="Saif S."/>
            <person name="Shenoy N."/>
            <person name="Sisk P."/>
            <person name="Stolte C."/>
            <person name="Sykes S."/>
            <person name="Walk T."/>
            <person name="White J."/>
            <person name="Yandava C."/>
            <person name="Burger G."/>
            <person name="Gray M.W."/>
            <person name="Holland P.W.H."/>
            <person name="King N."/>
            <person name="Lang F.B.F."/>
            <person name="Roger A.J."/>
            <person name="Ruiz-Trillo I."/>
            <person name="Lander E."/>
            <person name="Nusbaum C."/>
        </authorList>
    </citation>
    <scope>NUCLEOTIDE SEQUENCE [LARGE SCALE GENOMIC DNA]</scope>
    <source>
        <strain evidence="3">ATCC 38327</strain>
    </source>
</reference>
<evidence type="ECO:0000256" key="1">
    <source>
        <dbReference type="SAM" id="SignalP"/>
    </source>
</evidence>
<protein>
    <submittedName>
        <fullName evidence="2">Uncharacterized protein</fullName>
    </submittedName>
</protein>
<keyword evidence="3" id="KW-1185">Reference proteome</keyword>
<feature type="chain" id="PRO_5005548482" evidence="1">
    <location>
        <begin position="26"/>
        <end position="148"/>
    </location>
</feature>
<evidence type="ECO:0000313" key="3">
    <source>
        <dbReference type="Proteomes" id="UP000054350"/>
    </source>
</evidence>
<accession>A0A0L0T9R6</accession>
<dbReference type="OrthoDB" id="10284334at2759"/>
<dbReference type="Proteomes" id="UP000054350">
    <property type="component" value="Unassembled WGS sequence"/>
</dbReference>
<sequence length="148" mass="15884">MLAGNPHLVLAVVALIVVLAHAATASPTPNGRDQGGPFVPADPLVTFYWHDEPYGPTTVQVPGTPDVAAGQCRGLEGRSDGFTYMHAWPTFPDGRAAWKVAMYRDWGCVGEPALVMSEWDGRRGGAYCADPDDLSKPFVVKSIKFVQA</sequence>
<feature type="signal peptide" evidence="1">
    <location>
        <begin position="1"/>
        <end position="25"/>
    </location>
</feature>
<organism evidence="2 3">
    <name type="scientific">Allomyces macrogynus (strain ATCC 38327)</name>
    <name type="common">Allomyces javanicus var. macrogynus</name>
    <dbReference type="NCBI Taxonomy" id="578462"/>
    <lineage>
        <taxon>Eukaryota</taxon>
        <taxon>Fungi</taxon>
        <taxon>Fungi incertae sedis</taxon>
        <taxon>Blastocladiomycota</taxon>
        <taxon>Blastocladiomycetes</taxon>
        <taxon>Blastocladiales</taxon>
        <taxon>Blastocladiaceae</taxon>
        <taxon>Allomyces</taxon>
    </lineage>
</organism>
<gene>
    <name evidence="2" type="ORF">AMAG_15558</name>
</gene>
<proteinExistence type="predicted"/>